<dbReference type="SUPFAM" id="SSF51430">
    <property type="entry name" value="NAD(P)-linked oxidoreductase"/>
    <property type="match status" value="1"/>
</dbReference>
<dbReference type="STRING" id="454130.A0A0U4YWA0"/>
<evidence type="ECO:0000256" key="3">
    <source>
        <dbReference type="ARBA" id="ARBA00012845"/>
    </source>
</evidence>
<dbReference type="InterPro" id="IPR036812">
    <property type="entry name" value="NAD(P)_OxRdtase_dom_sf"/>
</dbReference>
<evidence type="ECO:0000313" key="12">
    <source>
        <dbReference type="Proteomes" id="UP000054771"/>
    </source>
</evidence>
<dbReference type="Gene3D" id="3.20.20.100">
    <property type="entry name" value="NADP-dependent oxidoreductase domain"/>
    <property type="match status" value="1"/>
</dbReference>
<dbReference type="InterPro" id="IPR018170">
    <property type="entry name" value="Aldo/ket_reductase_CS"/>
</dbReference>
<accession>A0A0U4YWA0</accession>
<proteinExistence type="inferred from homology"/>
<comment type="similarity">
    <text evidence="2">Belongs to the aldo/keto reductase family.</text>
</comment>
<evidence type="ECO:0000256" key="8">
    <source>
        <dbReference type="ARBA" id="ARBA00047534"/>
    </source>
</evidence>
<dbReference type="EMBL" id="CDMC01000001">
    <property type="protein sequence ID" value="CEL01253.1"/>
    <property type="molecule type" value="Genomic_DNA"/>
</dbReference>
<dbReference type="InterPro" id="IPR020471">
    <property type="entry name" value="AKR"/>
</dbReference>
<keyword evidence="5" id="KW-0560">Oxidoreductase</keyword>
<dbReference type="Pfam" id="PF00248">
    <property type="entry name" value="Aldo_ket_red"/>
    <property type="match status" value="1"/>
</dbReference>
<comment type="function">
    <text evidence="7">Catalyzes the initial reaction in the xylose utilization pathway by reducing D-xylose into xylitol. Xylose is a major component of hemicelluloses such as xylan. Most fungi utilize D-xylose via three enzymatic reactions, xylose reductase (XR), xylitol dehydrogenase (XDH), and xylulokinase, to form xylulose 5-phosphate, which enters pentose phosphate pathway.</text>
</comment>
<evidence type="ECO:0000256" key="9">
    <source>
        <dbReference type="ARBA" id="ARBA00049485"/>
    </source>
</evidence>
<feature type="domain" description="NADP-dependent oxidoreductase" evidence="10">
    <location>
        <begin position="76"/>
        <end position="342"/>
    </location>
</feature>
<keyword evidence="4" id="KW-0119">Carbohydrate metabolism</keyword>
<evidence type="ECO:0000256" key="2">
    <source>
        <dbReference type="ARBA" id="ARBA00007905"/>
    </source>
</evidence>
<gene>
    <name evidence="11" type="ORF">ASPCAL00841</name>
</gene>
<dbReference type="OMA" id="MVNQIFL"/>
<dbReference type="PANTHER" id="PTHR11732">
    <property type="entry name" value="ALDO/KETO REDUCTASE"/>
    <property type="match status" value="1"/>
</dbReference>
<dbReference type="GO" id="GO:0016491">
    <property type="term" value="F:oxidoreductase activity"/>
    <property type="evidence" value="ECO:0007669"/>
    <property type="project" value="UniProtKB-KW"/>
</dbReference>
<evidence type="ECO:0000256" key="6">
    <source>
        <dbReference type="ARBA" id="ARBA00023027"/>
    </source>
</evidence>
<reference evidence="12" key="1">
    <citation type="journal article" date="2016" name="Genome Announc.">
        <title>Draft genome sequences of fungus Aspergillus calidoustus.</title>
        <authorList>
            <person name="Horn F."/>
            <person name="Linde J."/>
            <person name="Mattern D.J."/>
            <person name="Walther G."/>
            <person name="Guthke R."/>
            <person name="Scherlach K."/>
            <person name="Martin K."/>
            <person name="Brakhage A.A."/>
            <person name="Petzke L."/>
            <person name="Valiante V."/>
        </authorList>
    </citation>
    <scope>NUCLEOTIDE SEQUENCE [LARGE SCALE GENOMIC DNA]</scope>
    <source>
        <strain evidence="12">SF006504</strain>
    </source>
</reference>
<comment type="pathway">
    <text evidence="1">Carbohydrate metabolism; D-xylose degradation.</text>
</comment>
<keyword evidence="12" id="KW-1185">Reference proteome</keyword>
<dbReference type="FunFam" id="3.20.20.100:FF:000007">
    <property type="entry name" value="NAD(P)H-dependent D-xylose reductase xyl1"/>
    <property type="match status" value="1"/>
</dbReference>
<evidence type="ECO:0000313" key="11">
    <source>
        <dbReference type="EMBL" id="CEL01253.1"/>
    </source>
</evidence>
<sequence>MAGVILPDARSWPYTAGTIDPGYIWPFPSFDFRVSLFVFLLLFCSEVGSSYFVQSVKMSISKTVFKLNTGAEIPALGLGTWQSGPGEVTRAVYHALKVGYRHIDAAQCYGNEAEVGEGIKRALSENLVKRSEIFVTTKLWCTYHTRVEEALNTSLSKLGLDYIDLYLMHWPLAMNPEGNHDLFPKLADGSRDIVHSHSHVTTWKNLEDVAARFPEKVKAIGVSNYSKRYLEELLPQAKVVPAVNQIENHPALPQQEIVDLCKEKGILITAYSPLGSTGSPLFTAEPIVEVAKRKGVPPAIVLLSWHLARGSSVLAKSVTPSRIEENMNLVKLDQEDLDLIAKYSDDLVANKKWQRYVYPPFGVDFGFPDKS</sequence>
<dbReference type="OrthoDB" id="416253at2759"/>
<name>A0A0U4YWA0_ASPCI</name>
<dbReference type="PROSITE" id="PS00063">
    <property type="entry name" value="ALDOKETO_REDUCTASE_3"/>
    <property type="match status" value="1"/>
</dbReference>
<dbReference type="InterPro" id="IPR023210">
    <property type="entry name" value="NADP_OxRdtase_dom"/>
</dbReference>
<keyword evidence="6" id="KW-0520">NAD</keyword>
<comment type="catalytic activity">
    <reaction evidence="8">
        <text>xylitol + NADP(+) = D-xylose + NADPH + H(+)</text>
        <dbReference type="Rhea" id="RHEA:27445"/>
        <dbReference type="ChEBI" id="CHEBI:15378"/>
        <dbReference type="ChEBI" id="CHEBI:17151"/>
        <dbReference type="ChEBI" id="CHEBI:53455"/>
        <dbReference type="ChEBI" id="CHEBI:57783"/>
        <dbReference type="ChEBI" id="CHEBI:58349"/>
        <dbReference type="EC" id="1.1.1.307"/>
    </reaction>
</comment>
<evidence type="ECO:0000256" key="5">
    <source>
        <dbReference type="ARBA" id="ARBA00023002"/>
    </source>
</evidence>
<organism evidence="11 12">
    <name type="scientific">Aspergillus calidoustus</name>
    <dbReference type="NCBI Taxonomy" id="454130"/>
    <lineage>
        <taxon>Eukaryota</taxon>
        <taxon>Fungi</taxon>
        <taxon>Dikarya</taxon>
        <taxon>Ascomycota</taxon>
        <taxon>Pezizomycotina</taxon>
        <taxon>Eurotiomycetes</taxon>
        <taxon>Eurotiomycetidae</taxon>
        <taxon>Eurotiales</taxon>
        <taxon>Aspergillaceae</taxon>
        <taxon>Aspergillus</taxon>
        <taxon>Aspergillus subgen. Nidulantes</taxon>
    </lineage>
</organism>
<dbReference type="EC" id="1.1.1.307" evidence="3"/>
<dbReference type="PROSITE" id="PS00798">
    <property type="entry name" value="ALDOKETO_REDUCTASE_1"/>
    <property type="match status" value="1"/>
</dbReference>
<dbReference type="GO" id="GO:0042732">
    <property type="term" value="P:D-xylose metabolic process"/>
    <property type="evidence" value="ECO:0007669"/>
    <property type="project" value="UniProtKB-KW"/>
</dbReference>
<protein>
    <recommendedName>
        <fullName evidence="3">D-xylose reductase [NAD(P)H]</fullName>
        <ecNumber evidence="3">1.1.1.307</ecNumber>
    </recommendedName>
</protein>
<dbReference type="Proteomes" id="UP000054771">
    <property type="component" value="Unassembled WGS sequence"/>
</dbReference>
<evidence type="ECO:0000256" key="1">
    <source>
        <dbReference type="ARBA" id="ARBA00004722"/>
    </source>
</evidence>
<dbReference type="PRINTS" id="PR00069">
    <property type="entry name" value="ALDKETRDTASE"/>
</dbReference>
<comment type="catalytic activity">
    <reaction evidence="9">
        <text>xylitol + NAD(+) = D-xylose + NADH + H(+)</text>
        <dbReference type="Rhea" id="RHEA:27441"/>
        <dbReference type="ChEBI" id="CHEBI:15378"/>
        <dbReference type="ChEBI" id="CHEBI:17151"/>
        <dbReference type="ChEBI" id="CHEBI:53455"/>
        <dbReference type="ChEBI" id="CHEBI:57540"/>
        <dbReference type="ChEBI" id="CHEBI:57945"/>
        <dbReference type="EC" id="1.1.1.307"/>
    </reaction>
</comment>
<evidence type="ECO:0000256" key="7">
    <source>
        <dbReference type="ARBA" id="ARBA00025065"/>
    </source>
</evidence>
<evidence type="ECO:0000256" key="4">
    <source>
        <dbReference type="ARBA" id="ARBA00022629"/>
    </source>
</evidence>
<evidence type="ECO:0000259" key="10">
    <source>
        <dbReference type="Pfam" id="PF00248"/>
    </source>
</evidence>
<keyword evidence="4" id="KW-0859">Xylose metabolism</keyword>
<dbReference type="AlphaFoldDB" id="A0A0U4YWA0"/>